<feature type="compositionally biased region" description="Polar residues" evidence="1">
    <location>
        <begin position="111"/>
        <end position="121"/>
    </location>
</feature>
<evidence type="ECO:0000313" key="3">
    <source>
        <dbReference type="Proteomes" id="UP000703269"/>
    </source>
</evidence>
<proteinExistence type="predicted"/>
<feature type="region of interest" description="Disordered" evidence="1">
    <location>
        <begin position="31"/>
        <end position="63"/>
    </location>
</feature>
<comment type="caution">
    <text evidence="2">The sequence shown here is derived from an EMBL/GenBank/DDBJ whole genome shotgun (WGS) entry which is preliminary data.</text>
</comment>
<dbReference type="Proteomes" id="UP000703269">
    <property type="component" value="Unassembled WGS sequence"/>
</dbReference>
<dbReference type="AlphaFoldDB" id="A0A9P3GQV1"/>
<evidence type="ECO:0000313" key="2">
    <source>
        <dbReference type="EMBL" id="GJE99832.1"/>
    </source>
</evidence>
<name>A0A9P3GQV1_9APHY</name>
<keyword evidence="3" id="KW-1185">Reference proteome</keyword>
<accession>A0A9P3GQV1</accession>
<feature type="region of interest" description="Disordered" evidence="1">
    <location>
        <begin position="96"/>
        <end position="121"/>
    </location>
</feature>
<protein>
    <submittedName>
        <fullName evidence="2">Uncharacterized protein</fullName>
    </submittedName>
</protein>
<evidence type="ECO:0000256" key="1">
    <source>
        <dbReference type="SAM" id="MobiDB-lite"/>
    </source>
</evidence>
<dbReference type="EMBL" id="BPQB01000122">
    <property type="protein sequence ID" value="GJE99832.1"/>
    <property type="molecule type" value="Genomic_DNA"/>
</dbReference>
<organism evidence="2 3">
    <name type="scientific">Phanerochaete sordida</name>
    <dbReference type="NCBI Taxonomy" id="48140"/>
    <lineage>
        <taxon>Eukaryota</taxon>
        <taxon>Fungi</taxon>
        <taxon>Dikarya</taxon>
        <taxon>Basidiomycota</taxon>
        <taxon>Agaricomycotina</taxon>
        <taxon>Agaricomycetes</taxon>
        <taxon>Polyporales</taxon>
        <taxon>Phanerochaetaceae</taxon>
        <taxon>Phanerochaete</taxon>
    </lineage>
</organism>
<sequence>MEHPRILVTARDIELRMIRMTINTLSQHSRLSNPSITARGPLSTADESGGIGMPPTPCTAFPRFRSRRPKGIVVVAMGNAQAGPRIFPAVPGPESEAQMFAPAGPSERPVTRSSCCSATTG</sequence>
<reference evidence="2 3" key="1">
    <citation type="submission" date="2021-08" db="EMBL/GenBank/DDBJ databases">
        <title>Draft Genome Sequence of Phanerochaete sordida strain YK-624.</title>
        <authorList>
            <person name="Mori T."/>
            <person name="Dohra H."/>
            <person name="Suzuki T."/>
            <person name="Kawagishi H."/>
            <person name="Hirai H."/>
        </authorList>
    </citation>
    <scope>NUCLEOTIDE SEQUENCE [LARGE SCALE GENOMIC DNA]</scope>
    <source>
        <strain evidence="2 3">YK-624</strain>
    </source>
</reference>
<gene>
    <name evidence="2" type="ORF">PsYK624_161050</name>
</gene>